<dbReference type="Pfam" id="PF09955">
    <property type="entry name" value="DUF2189"/>
    <property type="match status" value="1"/>
</dbReference>
<dbReference type="AlphaFoldDB" id="A0A1X7NPP8"/>
<dbReference type="Proteomes" id="UP000193083">
    <property type="component" value="Unassembled WGS sequence"/>
</dbReference>
<dbReference type="OrthoDB" id="9809543at2"/>
<gene>
    <name evidence="2" type="ORF">SAMN02982922_2251</name>
</gene>
<name>A0A1X7NPP8_9HYPH</name>
<evidence type="ECO:0000313" key="3">
    <source>
        <dbReference type="Proteomes" id="UP000193083"/>
    </source>
</evidence>
<dbReference type="InterPro" id="IPR018692">
    <property type="entry name" value="DUF2189"/>
</dbReference>
<feature type="transmembrane region" description="Helical" evidence="1">
    <location>
        <begin position="115"/>
        <end position="136"/>
    </location>
</feature>
<feature type="transmembrane region" description="Helical" evidence="1">
    <location>
        <begin position="45"/>
        <end position="63"/>
    </location>
</feature>
<keyword evidence="1" id="KW-1133">Transmembrane helix</keyword>
<dbReference type="RefSeq" id="WP_085464252.1">
    <property type="nucleotide sequence ID" value="NZ_FXBL01000004.1"/>
</dbReference>
<feature type="transmembrane region" description="Helical" evidence="1">
    <location>
        <begin position="75"/>
        <end position="94"/>
    </location>
</feature>
<proteinExistence type="predicted"/>
<sequence length="268" mass="28659">MTDFHVYAGAEHSIDRPHVRRISLNDIREALRKGLDDFRDKPSHVVFIALIYPIVGVVLARWSSGEDTLQLLYPLMSGFALIGPFAALGLYEISRRRELGLDTSWRHALGVVRSPSIPGIAAVGLMLVALFLAWLLTADAIYKAIYVGGRPASIPALLADVLGTQRGWMLIVVGNVVGFLFAAAALVLTLVAFPMMLDRDCGAVAAIETSVRAALANPVPVAAWGLVVAAGLLLGSLPLFAGLAVVMPILGHATWHLYRALVAPGRGR</sequence>
<protein>
    <submittedName>
        <fullName evidence="2">Uncharacterized membrane protein</fullName>
    </submittedName>
</protein>
<evidence type="ECO:0000256" key="1">
    <source>
        <dbReference type="SAM" id="Phobius"/>
    </source>
</evidence>
<organism evidence="2 3">
    <name type="scientific">Mesorhizobium australicum</name>
    <dbReference type="NCBI Taxonomy" id="536018"/>
    <lineage>
        <taxon>Bacteria</taxon>
        <taxon>Pseudomonadati</taxon>
        <taxon>Pseudomonadota</taxon>
        <taxon>Alphaproteobacteria</taxon>
        <taxon>Hyphomicrobiales</taxon>
        <taxon>Phyllobacteriaceae</taxon>
        <taxon>Mesorhizobium</taxon>
    </lineage>
</organism>
<keyword evidence="3" id="KW-1185">Reference proteome</keyword>
<evidence type="ECO:0000313" key="2">
    <source>
        <dbReference type="EMBL" id="SMH39982.1"/>
    </source>
</evidence>
<keyword evidence="1" id="KW-0812">Transmembrane</keyword>
<dbReference type="EMBL" id="FXBL01000004">
    <property type="protein sequence ID" value="SMH39982.1"/>
    <property type="molecule type" value="Genomic_DNA"/>
</dbReference>
<accession>A0A1X7NPP8</accession>
<feature type="transmembrane region" description="Helical" evidence="1">
    <location>
        <begin position="168"/>
        <end position="193"/>
    </location>
</feature>
<reference evidence="2 3" key="1">
    <citation type="submission" date="2017-04" db="EMBL/GenBank/DDBJ databases">
        <authorList>
            <person name="Afonso C.L."/>
            <person name="Miller P.J."/>
            <person name="Scott M.A."/>
            <person name="Spackman E."/>
            <person name="Goraichik I."/>
            <person name="Dimitrov K.M."/>
            <person name="Suarez D.L."/>
            <person name="Swayne D.E."/>
        </authorList>
    </citation>
    <scope>NUCLEOTIDE SEQUENCE [LARGE SCALE GENOMIC DNA]</scope>
    <source>
        <strain evidence="2 3">B5P</strain>
    </source>
</reference>
<keyword evidence="1" id="KW-0472">Membrane</keyword>